<evidence type="ECO:0000256" key="2">
    <source>
        <dbReference type="ARBA" id="ARBA00022729"/>
    </source>
</evidence>
<sequence>MSFTNPIIPGFYPDPSCIRVGDTFYLVNSSFQFFPGIPIHKSKDLVNWEHIGNALSRPSQISLTTATTKVNNAARGEVFTGGLYAPTLRHHKGTFYIVCTMLTGSTAMLPTDDFQPAPNFIISTRDIEDPSSWSDIIPFDFYGIDPSLFFADDGKVYIQGSWIYGYTKHPATVIRQAEIDLSTGALLSETKDIWTGVTQKCPEGPHIYSKDGWFYLLIAEGGTHRRHKITIARSRDVWGPYESCPANPVLTAEGSSGVIQCAGHGDLFQDTLGQWWCVLLARREYGGSYPLGRETFMVSVQWEEGEWPVFSNVEVEQKTAGRILASKVVNDQFTDVQLKAPRTVYLRTPELANYSEKSAESGREIILAPSKEDLGVATGTMTFIGQRQIALESAAKVILPLSDESEMSKGASYGLTVYKDTFRYATLEYHSADSTLSLKIQEAGKELTTLNRIDVRDSASLELVISSTVEKYTFQCMKTIAGGAKEGIILGEVPCQALSGDDFTGRSFWTRSSMQGWTVANSDD</sequence>
<keyword evidence="7" id="KW-1185">Reference proteome</keyword>
<reference evidence="6 7" key="1">
    <citation type="submission" date="2024-07" db="EMBL/GenBank/DDBJ databases">
        <title>Section-level genome sequencing and comparative genomics of Aspergillus sections Usti and Cavernicolus.</title>
        <authorList>
            <consortium name="Lawrence Berkeley National Laboratory"/>
            <person name="Nybo J.L."/>
            <person name="Vesth T.C."/>
            <person name="Theobald S."/>
            <person name="Frisvad J.C."/>
            <person name="Larsen T.O."/>
            <person name="Kjaerboelling I."/>
            <person name="Rothschild-Mancinelli K."/>
            <person name="Lyhne E.K."/>
            <person name="Kogle M.E."/>
            <person name="Barry K."/>
            <person name="Clum A."/>
            <person name="Na H."/>
            <person name="Ledsgaard L."/>
            <person name="Lin J."/>
            <person name="Lipzen A."/>
            <person name="Kuo A."/>
            <person name="Riley R."/>
            <person name="Mondo S."/>
            <person name="Labutti K."/>
            <person name="Haridas S."/>
            <person name="Pangalinan J."/>
            <person name="Salamov A.A."/>
            <person name="Simmons B.A."/>
            <person name="Magnuson J.K."/>
            <person name="Chen J."/>
            <person name="Drula E."/>
            <person name="Henrissat B."/>
            <person name="Wiebenga A."/>
            <person name="Lubbers R.J."/>
            <person name="Gomes A.C."/>
            <person name="Makela M.R."/>
            <person name="Stajich J."/>
            <person name="Grigoriev I.V."/>
            <person name="Mortensen U.H."/>
            <person name="De Vries R.P."/>
            <person name="Baker S.E."/>
            <person name="Andersen M.R."/>
        </authorList>
    </citation>
    <scope>NUCLEOTIDE SEQUENCE [LARGE SCALE GENOMIC DNA]</scope>
    <source>
        <strain evidence="6 7">CBS 588.65</strain>
    </source>
</reference>
<organism evidence="6 7">
    <name type="scientific">Aspergillus granulosus</name>
    <dbReference type="NCBI Taxonomy" id="176169"/>
    <lineage>
        <taxon>Eukaryota</taxon>
        <taxon>Fungi</taxon>
        <taxon>Dikarya</taxon>
        <taxon>Ascomycota</taxon>
        <taxon>Pezizomycotina</taxon>
        <taxon>Eurotiomycetes</taxon>
        <taxon>Eurotiomycetidae</taxon>
        <taxon>Eurotiales</taxon>
        <taxon>Aspergillaceae</taxon>
        <taxon>Aspergillus</taxon>
        <taxon>Aspergillus subgen. Nidulantes</taxon>
    </lineage>
</organism>
<name>A0ABR4HB04_9EURO</name>
<evidence type="ECO:0000256" key="4">
    <source>
        <dbReference type="ARBA" id="ARBA00023295"/>
    </source>
</evidence>
<dbReference type="InterPro" id="IPR023296">
    <property type="entry name" value="Glyco_hydro_beta-prop_sf"/>
</dbReference>
<dbReference type="EMBL" id="JBFXLT010000052">
    <property type="protein sequence ID" value="KAL2811962.1"/>
    <property type="molecule type" value="Genomic_DNA"/>
</dbReference>
<protein>
    <submittedName>
        <fullName evidence="6">Glycosyl hydrolase</fullName>
    </submittedName>
</protein>
<comment type="similarity">
    <text evidence="1 5">Belongs to the glycosyl hydrolase 43 family.</text>
</comment>
<evidence type="ECO:0000313" key="7">
    <source>
        <dbReference type="Proteomes" id="UP001610334"/>
    </source>
</evidence>
<dbReference type="InterPro" id="IPR006710">
    <property type="entry name" value="Glyco_hydro_43"/>
</dbReference>
<dbReference type="InterPro" id="IPR051795">
    <property type="entry name" value="Glycosyl_Hydrlase_43"/>
</dbReference>
<accession>A0ABR4HB04</accession>
<keyword evidence="3 5" id="KW-0378">Hydrolase</keyword>
<evidence type="ECO:0000313" key="6">
    <source>
        <dbReference type="EMBL" id="KAL2811962.1"/>
    </source>
</evidence>
<dbReference type="Gene3D" id="2.115.10.20">
    <property type="entry name" value="Glycosyl hydrolase domain, family 43"/>
    <property type="match status" value="1"/>
</dbReference>
<dbReference type="PANTHER" id="PTHR42812:SF12">
    <property type="entry name" value="BETA-XYLOSIDASE-RELATED"/>
    <property type="match status" value="1"/>
</dbReference>
<gene>
    <name evidence="6" type="ORF">BJX63DRAFT_263992</name>
</gene>
<dbReference type="Pfam" id="PF04616">
    <property type="entry name" value="Glyco_hydro_43"/>
    <property type="match status" value="1"/>
</dbReference>
<evidence type="ECO:0000256" key="3">
    <source>
        <dbReference type="ARBA" id="ARBA00022801"/>
    </source>
</evidence>
<evidence type="ECO:0000256" key="1">
    <source>
        <dbReference type="ARBA" id="ARBA00009865"/>
    </source>
</evidence>
<dbReference type="Proteomes" id="UP001610334">
    <property type="component" value="Unassembled WGS sequence"/>
</dbReference>
<dbReference type="SUPFAM" id="SSF75005">
    <property type="entry name" value="Arabinanase/levansucrase/invertase"/>
    <property type="match status" value="1"/>
</dbReference>
<dbReference type="PANTHER" id="PTHR42812">
    <property type="entry name" value="BETA-XYLOSIDASE"/>
    <property type="match status" value="1"/>
</dbReference>
<proteinExistence type="inferred from homology"/>
<evidence type="ECO:0000256" key="5">
    <source>
        <dbReference type="RuleBase" id="RU361187"/>
    </source>
</evidence>
<dbReference type="CDD" id="cd18617">
    <property type="entry name" value="GH43_XynB-like"/>
    <property type="match status" value="1"/>
</dbReference>
<keyword evidence="4 5" id="KW-0326">Glycosidase</keyword>
<comment type="caution">
    <text evidence="6">The sequence shown here is derived from an EMBL/GenBank/DDBJ whole genome shotgun (WGS) entry which is preliminary data.</text>
</comment>
<dbReference type="Gene3D" id="2.60.120.200">
    <property type="match status" value="1"/>
</dbReference>
<keyword evidence="2" id="KW-0732">Signal</keyword>
<dbReference type="GO" id="GO:0016787">
    <property type="term" value="F:hydrolase activity"/>
    <property type="evidence" value="ECO:0007669"/>
    <property type="project" value="UniProtKB-KW"/>
</dbReference>